<dbReference type="AlphaFoldDB" id="A0A415PKS0"/>
<dbReference type="OrthoDB" id="9815897at2"/>
<evidence type="ECO:0000256" key="1">
    <source>
        <dbReference type="SAM" id="Phobius"/>
    </source>
</evidence>
<dbReference type="Proteomes" id="UP000284868">
    <property type="component" value="Unassembled WGS sequence"/>
</dbReference>
<organism evidence="2 3">
    <name type="scientific">Amedibacillus dolichus</name>
    <dbReference type="NCBI Taxonomy" id="31971"/>
    <lineage>
        <taxon>Bacteria</taxon>
        <taxon>Bacillati</taxon>
        <taxon>Bacillota</taxon>
        <taxon>Erysipelotrichia</taxon>
        <taxon>Erysipelotrichales</taxon>
        <taxon>Erysipelotrichaceae</taxon>
        <taxon>Amedibacillus</taxon>
    </lineage>
</organism>
<keyword evidence="1" id="KW-1133">Transmembrane helix</keyword>
<dbReference type="InterPro" id="IPR021215">
    <property type="entry name" value="DUF2752"/>
</dbReference>
<comment type="caution">
    <text evidence="2">The sequence shown here is derived from an EMBL/GenBank/DDBJ whole genome shotgun (WGS) entry which is preliminary data.</text>
</comment>
<accession>A0A415PKS0</accession>
<proteinExistence type="predicted"/>
<protein>
    <submittedName>
        <fullName evidence="2">DUF2752 domain-containing protein</fullName>
    </submittedName>
</protein>
<dbReference type="RefSeq" id="WP_118365406.1">
    <property type="nucleotide sequence ID" value="NZ_CAUFDR010000025.1"/>
</dbReference>
<evidence type="ECO:0000313" key="3">
    <source>
        <dbReference type="Proteomes" id="UP000284868"/>
    </source>
</evidence>
<dbReference type="Pfam" id="PF10825">
    <property type="entry name" value="DUF2752"/>
    <property type="match status" value="1"/>
</dbReference>
<keyword evidence="3" id="KW-1185">Reference proteome</keyword>
<name>A0A415PKS0_9FIRM</name>
<keyword evidence="1" id="KW-0472">Membrane</keyword>
<dbReference type="EMBL" id="QRPK01000012">
    <property type="protein sequence ID" value="RHM13310.1"/>
    <property type="molecule type" value="Genomic_DNA"/>
</dbReference>
<keyword evidence="1" id="KW-0812">Transmembrane</keyword>
<evidence type="ECO:0000313" key="2">
    <source>
        <dbReference type="EMBL" id="RHM13310.1"/>
    </source>
</evidence>
<gene>
    <name evidence="2" type="ORF">DWZ83_03820</name>
</gene>
<sequence>MKKKHDMILLGIALLVVLILFGAYCPMEEIIGIPCPGCNMLTALYWLSKGNMEMASFYHPAVWAFIGYAVCVIMLWFKYRERMFQTKAFRICSGLFLFVFLGVYAYRMLTVFPKEPMQLNENAMLIKCFRLF</sequence>
<feature type="transmembrane region" description="Helical" evidence="1">
    <location>
        <begin position="56"/>
        <end position="77"/>
    </location>
</feature>
<reference evidence="2 3" key="1">
    <citation type="submission" date="2018-08" db="EMBL/GenBank/DDBJ databases">
        <title>A genome reference for cultivated species of the human gut microbiota.</title>
        <authorList>
            <person name="Zou Y."/>
            <person name="Xue W."/>
            <person name="Luo G."/>
        </authorList>
    </citation>
    <scope>NUCLEOTIDE SEQUENCE [LARGE SCALE GENOMIC DNA]</scope>
    <source>
        <strain evidence="2 3">AF35-6BH</strain>
    </source>
</reference>
<feature type="transmembrane region" description="Helical" evidence="1">
    <location>
        <begin position="89"/>
        <end position="109"/>
    </location>
</feature>